<dbReference type="NCBIfam" id="NF045758">
    <property type="entry name" value="YlxM"/>
    <property type="match status" value="1"/>
</dbReference>
<dbReference type="InterPro" id="IPR013324">
    <property type="entry name" value="RNA_pol_sigma_r3/r4-like"/>
</dbReference>
<dbReference type="NCBIfam" id="NF001072">
    <property type="entry name" value="PRK00118.2-2"/>
    <property type="match status" value="1"/>
</dbReference>
<evidence type="ECO:0000313" key="5">
    <source>
        <dbReference type="EMBL" id="WFD08972.1"/>
    </source>
</evidence>
<proteinExistence type="inferred from homology"/>
<dbReference type="Gene3D" id="1.10.10.10">
    <property type="entry name" value="Winged helix-like DNA-binding domain superfamily/Winged helix DNA-binding domain"/>
    <property type="match status" value="1"/>
</dbReference>
<comment type="function">
    <text evidence="2 3">Might take part in the signal recognition particle (SRP) pathway. This is inferred from the conservation of its genetic proximity to ftsY/ffh. May be a regulatory protein.</text>
</comment>
<sequence>MELNKVIEMGILFDFYKELLTEKQREAVNLYYYEDYSLGEISENLEISRQGVYDTLKRAEKILQDYEKKLNLVEKFNKRNKLMESLYEKVVDIKEEIKVDNNFNGLVPKIENLEEICRELLR</sequence>
<feature type="coiled-coil region" evidence="4">
    <location>
        <begin position="49"/>
        <end position="76"/>
    </location>
</feature>
<comment type="similarity">
    <text evidence="1 3">Belongs to the UPF0122 family.</text>
</comment>
<evidence type="ECO:0000256" key="4">
    <source>
        <dbReference type="SAM" id="Coils"/>
    </source>
</evidence>
<dbReference type="GO" id="GO:0003677">
    <property type="term" value="F:DNA binding"/>
    <property type="evidence" value="ECO:0007669"/>
    <property type="project" value="UniProtKB-KW"/>
</dbReference>
<name>A0ABY8E7V7_9FIRM</name>
<accession>A0ABY8E7V7</accession>
<gene>
    <name evidence="5" type="ORF">P4S50_11300</name>
</gene>
<protein>
    <recommendedName>
        <fullName evidence="3">UPF0122 protein P4S50_11300</fullName>
    </recommendedName>
</protein>
<dbReference type="EMBL" id="CP120733">
    <property type="protein sequence ID" value="WFD08972.1"/>
    <property type="molecule type" value="Genomic_DNA"/>
</dbReference>
<dbReference type="InterPro" id="IPR036388">
    <property type="entry name" value="WH-like_DNA-bd_sf"/>
</dbReference>
<dbReference type="PANTHER" id="PTHR40083:SF1">
    <property type="entry name" value="UPF0122 PROTEIN YLXM"/>
    <property type="match status" value="1"/>
</dbReference>
<evidence type="ECO:0000313" key="6">
    <source>
        <dbReference type="Proteomes" id="UP001222800"/>
    </source>
</evidence>
<organism evidence="5 6">
    <name type="scientific">Tepidibacter hydrothermalis</name>
    <dbReference type="NCBI Taxonomy" id="3036126"/>
    <lineage>
        <taxon>Bacteria</taxon>
        <taxon>Bacillati</taxon>
        <taxon>Bacillota</taxon>
        <taxon>Clostridia</taxon>
        <taxon>Peptostreptococcales</taxon>
        <taxon>Peptostreptococcaceae</taxon>
        <taxon>Tepidibacter</taxon>
    </lineage>
</organism>
<keyword evidence="5" id="KW-0238">DNA-binding</keyword>
<dbReference type="RefSeq" id="WP_277730890.1">
    <property type="nucleotide sequence ID" value="NZ_CP120733.1"/>
</dbReference>
<reference evidence="5 6" key="1">
    <citation type="submission" date="2023-03" db="EMBL/GenBank/DDBJ databases">
        <title>Complete genome sequence of Tepidibacter sp. SWIR-1, isolated from a deep-sea hydrothermal vent.</title>
        <authorList>
            <person name="Li X."/>
        </authorList>
    </citation>
    <scope>NUCLEOTIDE SEQUENCE [LARGE SCALE GENOMIC DNA]</scope>
    <source>
        <strain evidence="5 6">SWIR-1</strain>
    </source>
</reference>
<keyword evidence="6" id="KW-1185">Reference proteome</keyword>
<evidence type="ECO:0000256" key="3">
    <source>
        <dbReference type="HAMAP-Rule" id="MF_00245"/>
    </source>
</evidence>
<dbReference type="InterPro" id="IPR054831">
    <property type="entry name" value="UPF0122_fam_protein"/>
</dbReference>
<dbReference type="SUPFAM" id="SSF88659">
    <property type="entry name" value="Sigma3 and sigma4 domains of RNA polymerase sigma factors"/>
    <property type="match status" value="1"/>
</dbReference>
<evidence type="ECO:0000256" key="1">
    <source>
        <dbReference type="ARBA" id="ARBA00008720"/>
    </source>
</evidence>
<dbReference type="HAMAP" id="MF_00245">
    <property type="entry name" value="UPF0122"/>
    <property type="match status" value="1"/>
</dbReference>
<keyword evidence="4" id="KW-0175">Coiled coil</keyword>
<evidence type="ECO:0000256" key="2">
    <source>
        <dbReference type="ARBA" id="ARBA00024764"/>
    </source>
</evidence>
<dbReference type="Pfam" id="PF04297">
    <property type="entry name" value="UPF0122"/>
    <property type="match status" value="1"/>
</dbReference>
<dbReference type="InterPro" id="IPR007394">
    <property type="entry name" value="UPF0122"/>
</dbReference>
<dbReference type="PANTHER" id="PTHR40083">
    <property type="entry name" value="UPF0122 PROTEIN CBO2450/CLC_2298"/>
    <property type="match status" value="1"/>
</dbReference>
<dbReference type="Proteomes" id="UP001222800">
    <property type="component" value="Chromosome"/>
</dbReference>